<dbReference type="InterPro" id="IPR051504">
    <property type="entry name" value="Plant_metabolite_acyltrans"/>
</dbReference>
<dbReference type="AlphaFoldDB" id="A0AAP0JN97"/>
<dbReference type="PANTHER" id="PTHR31625">
    <property type="match status" value="1"/>
</dbReference>
<evidence type="ECO:0000256" key="2">
    <source>
        <dbReference type="ARBA" id="ARBA00023315"/>
    </source>
</evidence>
<keyword evidence="2" id="KW-0012">Acyltransferase</keyword>
<dbReference type="GO" id="GO:0016747">
    <property type="term" value="F:acyltransferase activity, transferring groups other than amino-acyl groups"/>
    <property type="evidence" value="ECO:0007669"/>
    <property type="project" value="UniProtKB-ARBA"/>
</dbReference>
<dbReference type="Proteomes" id="UP001417504">
    <property type="component" value="Unassembled WGS sequence"/>
</dbReference>
<proteinExistence type="predicted"/>
<name>A0AAP0JN97_9MAGN</name>
<comment type="caution">
    <text evidence="3">The sequence shown here is derived from an EMBL/GenBank/DDBJ whole genome shotgun (WGS) entry which is preliminary data.</text>
</comment>
<keyword evidence="4" id="KW-1185">Reference proteome</keyword>
<reference evidence="3 4" key="1">
    <citation type="submission" date="2024-01" db="EMBL/GenBank/DDBJ databases">
        <title>Genome assemblies of Stephania.</title>
        <authorList>
            <person name="Yang L."/>
        </authorList>
    </citation>
    <scope>NUCLEOTIDE SEQUENCE [LARGE SCALE GENOMIC DNA]</scope>
    <source>
        <strain evidence="3">QJT</strain>
        <tissue evidence="3">Leaf</tissue>
    </source>
</reference>
<protein>
    <submittedName>
        <fullName evidence="3">Uncharacterized protein</fullName>
    </submittedName>
</protein>
<dbReference type="InterPro" id="IPR023213">
    <property type="entry name" value="CAT-like_dom_sf"/>
</dbReference>
<dbReference type="Pfam" id="PF02458">
    <property type="entry name" value="Transferase"/>
    <property type="match status" value="1"/>
</dbReference>
<evidence type="ECO:0000313" key="4">
    <source>
        <dbReference type="Proteomes" id="UP001417504"/>
    </source>
</evidence>
<evidence type="ECO:0000313" key="3">
    <source>
        <dbReference type="EMBL" id="KAK9137142.1"/>
    </source>
</evidence>
<dbReference type="EMBL" id="JBBNAE010000003">
    <property type="protein sequence ID" value="KAK9137142.1"/>
    <property type="molecule type" value="Genomic_DNA"/>
</dbReference>
<sequence length="491" mass="54934">MKMKKMINTKQLEVIKVAPLNSKSISEISLPLTYFDTPFLLGSPTEMLFFYSLPNIEITLFMNSLLPKLKHSLSLTLQHYYPLVGNLVWPPQSNQPFIKYAHGDTVTLLVAESTANFDHLSSKTYTRYANDFQHLLPQLAVQSTNSSNAVPLVALQITLFRNSGICIGLTQPHAAGDGRSVAMFLKSWSLNSHLETITTYLSNEQSLLIPFFDRTVVKDVSIRFQEAYFQQLVEFIRSKYSMSEHDCKNWLLASMEDLKVPADHIAASFELTGADISRLRKWVSSRSSARTSRFVLVCAYIWVCLAKATKFKTTRDDDREGLMKTSSVLSFGDYRTRLDPPLPPTYFGNCVGEIVVSTKRGDLVGENGLVVAVNLIVKEIRGLDNALVRDVDPGLAHFLFPNGDVGEFDVIAGSTQFGFYELDFGWERPKKVELASIAKTRAIFFADSRNGNDGVEISLVRCKDEIDAFGLSFVNGLNGLSDMNQGRNSRI</sequence>
<gene>
    <name evidence="3" type="ORF">Sjap_007736</name>
</gene>
<evidence type="ECO:0000256" key="1">
    <source>
        <dbReference type="ARBA" id="ARBA00022679"/>
    </source>
</evidence>
<keyword evidence="1" id="KW-0808">Transferase</keyword>
<dbReference type="Gene3D" id="3.30.559.10">
    <property type="entry name" value="Chloramphenicol acetyltransferase-like domain"/>
    <property type="match status" value="2"/>
</dbReference>
<accession>A0AAP0JN97</accession>
<organism evidence="3 4">
    <name type="scientific">Stephania japonica</name>
    <dbReference type="NCBI Taxonomy" id="461633"/>
    <lineage>
        <taxon>Eukaryota</taxon>
        <taxon>Viridiplantae</taxon>
        <taxon>Streptophyta</taxon>
        <taxon>Embryophyta</taxon>
        <taxon>Tracheophyta</taxon>
        <taxon>Spermatophyta</taxon>
        <taxon>Magnoliopsida</taxon>
        <taxon>Ranunculales</taxon>
        <taxon>Menispermaceae</taxon>
        <taxon>Menispermoideae</taxon>
        <taxon>Cissampelideae</taxon>
        <taxon>Stephania</taxon>
    </lineage>
</organism>